<evidence type="ECO:0000256" key="10">
    <source>
        <dbReference type="ARBA" id="ARBA00023136"/>
    </source>
</evidence>
<comment type="caution">
    <text evidence="16">The sequence shown here is derived from an EMBL/GenBank/DDBJ whole genome shotgun (WGS) entry which is preliminary data.</text>
</comment>
<evidence type="ECO:0000256" key="12">
    <source>
        <dbReference type="SAM" id="Coils"/>
    </source>
</evidence>
<evidence type="ECO:0000256" key="2">
    <source>
        <dbReference type="ARBA" id="ARBA00004141"/>
    </source>
</evidence>
<evidence type="ECO:0000256" key="14">
    <source>
        <dbReference type="SAM" id="Phobius"/>
    </source>
</evidence>
<keyword evidence="9 14" id="KW-1133">Transmembrane helix</keyword>
<keyword evidence="7" id="KW-0067">ATP-binding</keyword>
<keyword evidence="8" id="KW-0460">Magnesium</keyword>
<keyword evidence="4 14" id="KW-0812">Transmembrane</keyword>
<dbReference type="GO" id="GO:0035556">
    <property type="term" value="P:intracellular signal transduction"/>
    <property type="evidence" value="ECO:0007669"/>
    <property type="project" value="InterPro"/>
</dbReference>
<feature type="compositionally biased region" description="Low complexity" evidence="13">
    <location>
        <begin position="164"/>
        <end position="179"/>
    </location>
</feature>
<feature type="region of interest" description="Disordered" evidence="13">
    <location>
        <begin position="76"/>
        <end position="116"/>
    </location>
</feature>
<evidence type="ECO:0000256" key="1">
    <source>
        <dbReference type="ARBA" id="ARBA00001593"/>
    </source>
</evidence>
<gene>
    <name evidence="16" type="primary">NPR2_3</name>
    <name evidence="16" type="ORF">FOZ60_006294</name>
</gene>
<feature type="domain" description="Guanylate cyclase" evidence="15">
    <location>
        <begin position="897"/>
        <end position="935"/>
    </location>
</feature>
<evidence type="ECO:0000256" key="9">
    <source>
        <dbReference type="ARBA" id="ARBA00022989"/>
    </source>
</evidence>
<dbReference type="GO" id="GO:0009190">
    <property type="term" value="P:cyclic nucleotide biosynthetic process"/>
    <property type="evidence" value="ECO:0007669"/>
    <property type="project" value="InterPro"/>
</dbReference>
<feature type="transmembrane region" description="Helical" evidence="14">
    <location>
        <begin position="735"/>
        <end position="754"/>
    </location>
</feature>
<dbReference type="SUPFAM" id="SSF55073">
    <property type="entry name" value="Nucleotide cyclase"/>
    <property type="match status" value="1"/>
</dbReference>
<evidence type="ECO:0000256" key="8">
    <source>
        <dbReference type="ARBA" id="ARBA00022842"/>
    </source>
</evidence>
<feature type="region of interest" description="Disordered" evidence="13">
    <location>
        <begin position="1001"/>
        <end position="1050"/>
    </location>
</feature>
<dbReference type="AlphaFoldDB" id="A0A7J6NPC9"/>
<dbReference type="GO" id="GO:0046872">
    <property type="term" value="F:metal ion binding"/>
    <property type="evidence" value="ECO:0007669"/>
    <property type="project" value="UniProtKB-KW"/>
</dbReference>
<feature type="compositionally biased region" description="Acidic residues" evidence="13">
    <location>
        <begin position="386"/>
        <end position="396"/>
    </location>
</feature>
<sequence>MSRATVSSFAIDEATDEAEVVLAQRAYLSRLDVLESTSDITQRMQEQIRQGAVIEASQRAANRAVATATTTFGHIRDKLIGTDKQQQPQQRRSSTGRGSEGGGAQSTSAPTEDTKEMLDRARAQIVNNQEKLADIQEKSAQMSEQSEDMALQMPSSLRQPPHLSLPVVPSFSESLSESRLPPPTPPQLRRASSPAVPGRPSGEFPNPCSSSIGAKDNKELNMRIVNTAAGKSLMDGGLLGEVPSRAYHLQMLIVEPLRLGVTLVEPDLVEGVLGEESAHPTDVQSRNLSIFPSRRRGSPSVRRSGDDILERVLKRRARSMRTELQIICWDIFSANNTVDDLLELCYQGDLEKIHYLLVDRMRRVMEEVRLHDSRILRRQSSTGDLGNDEDDSDSSESSERADSEGSPSPAVHHHQSFRPICLDEQLFENTLTDFLAVLWYTCLPVAEGNSADVAVAEAGNATTALLDEALAARGGEVNGPTEVVHVAAMQEGQARSPSRSRLPAMGNIKQKCRRIIQESIHTRRRRGIIKSKGWYAKIKRFLPWRVRFLLGGEVVGSAERWSQIQYTTLELNSLWDTFGQPTHWFTLEFIDDAALEKGFQVDFAIRARKYPYWYCFLAVACMLLYVWLRFELNNSNNHSITFVRQFMSEPAVLLIFAALIKLVMEVVFFETSLWFLENYYLIHPHLRCLFAMEVVFFETSLWFLENYYLIHLIFGAFCGTAVILWMYIAPLVLNYYTWEIDESLTFAVIIVSLAGLFKLRFLHVVVLAVYFFVCVLSLRWIAVDTPALTNRLFEQAAPDVLFYFGSVALIATIQYMYEALCRKDYVLSLTLATESDRSERLLSNVLPGSIIQQLKENQDDQIRQEAELARRGSDQGSVLEDPSIVDDCGLVDHMGRPLRIRVGMHSGHCVAGVIGRKKFIYDVWGDCVNTASRMESHGEEMRVHCTAETARELRGSFDLTCRGEMEIKGKGRMVTYFVDREREHSRLRDYSSYTHYSSTVAPTLANSESDDDDGSERGLLAVPEVGERNSPSSVDRHYSAAPRSEQPSEE</sequence>
<keyword evidence="10 14" id="KW-0472">Membrane</keyword>
<dbReference type="Gene3D" id="3.30.70.1230">
    <property type="entry name" value="Nucleotide cyclase"/>
    <property type="match status" value="1"/>
</dbReference>
<protein>
    <recommendedName>
        <fullName evidence="3">adenylate cyclase</fullName>
        <ecNumber evidence="3">4.6.1.1</ecNumber>
    </recommendedName>
</protein>
<keyword evidence="5" id="KW-0479">Metal-binding</keyword>
<feature type="transmembrane region" description="Helical" evidence="14">
    <location>
        <begin position="709"/>
        <end position="729"/>
    </location>
</feature>
<keyword evidence="12" id="KW-0175">Coiled coil</keyword>
<reference evidence="16 17" key="1">
    <citation type="submission" date="2020-04" db="EMBL/GenBank/DDBJ databases">
        <title>Perkinsus olseni comparative genomics.</title>
        <authorList>
            <person name="Bogema D.R."/>
        </authorList>
    </citation>
    <scope>NUCLEOTIDE SEQUENCE [LARGE SCALE GENOMIC DNA]</scope>
    <source>
        <strain evidence="16">00978-12</strain>
    </source>
</reference>
<feature type="compositionally biased region" description="Low complexity" evidence="13">
    <location>
        <begin position="82"/>
        <end position="97"/>
    </location>
</feature>
<comment type="catalytic activity">
    <reaction evidence="1">
        <text>ATP = 3',5'-cyclic AMP + diphosphate</text>
        <dbReference type="Rhea" id="RHEA:15389"/>
        <dbReference type="ChEBI" id="CHEBI:30616"/>
        <dbReference type="ChEBI" id="CHEBI:33019"/>
        <dbReference type="ChEBI" id="CHEBI:58165"/>
        <dbReference type="EC" id="4.6.1.1"/>
    </reaction>
</comment>
<evidence type="ECO:0000313" key="16">
    <source>
        <dbReference type="EMBL" id="KAF4685668.1"/>
    </source>
</evidence>
<accession>A0A7J6NPC9</accession>
<keyword evidence="6" id="KW-0547">Nucleotide-binding</keyword>
<feature type="transmembrane region" description="Helical" evidence="14">
    <location>
        <begin position="610"/>
        <end position="630"/>
    </location>
</feature>
<evidence type="ECO:0000256" key="6">
    <source>
        <dbReference type="ARBA" id="ARBA00022741"/>
    </source>
</evidence>
<dbReference type="InterPro" id="IPR029787">
    <property type="entry name" value="Nucleotide_cyclase"/>
</dbReference>
<comment type="subcellular location">
    <subcellularLocation>
        <location evidence="2">Membrane</location>
        <topology evidence="2">Multi-pass membrane protein</topology>
    </subcellularLocation>
</comment>
<dbReference type="PANTHER" id="PTHR45627:SF12">
    <property type="entry name" value="ADENYLATE CYCLASE TYPE 2"/>
    <property type="match status" value="1"/>
</dbReference>
<feature type="transmembrane region" description="Helical" evidence="14">
    <location>
        <begin position="761"/>
        <end position="780"/>
    </location>
</feature>
<dbReference type="GO" id="GO:0004016">
    <property type="term" value="F:adenylate cyclase activity"/>
    <property type="evidence" value="ECO:0007669"/>
    <property type="project" value="UniProtKB-EC"/>
</dbReference>
<evidence type="ECO:0000256" key="3">
    <source>
        <dbReference type="ARBA" id="ARBA00012201"/>
    </source>
</evidence>
<evidence type="ECO:0000256" key="11">
    <source>
        <dbReference type="ARBA" id="ARBA00023239"/>
    </source>
</evidence>
<dbReference type="EC" id="4.6.1.1" evidence="3"/>
<dbReference type="CDD" id="cd07302">
    <property type="entry name" value="CHD"/>
    <property type="match status" value="1"/>
</dbReference>
<dbReference type="PROSITE" id="PS50125">
    <property type="entry name" value="GUANYLATE_CYCLASE_2"/>
    <property type="match status" value="1"/>
</dbReference>
<feature type="region of interest" description="Disordered" evidence="13">
    <location>
        <begin position="379"/>
        <end position="413"/>
    </location>
</feature>
<evidence type="ECO:0000256" key="5">
    <source>
        <dbReference type="ARBA" id="ARBA00022723"/>
    </source>
</evidence>
<feature type="transmembrane region" description="Helical" evidence="14">
    <location>
        <begin position="800"/>
        <end position="817"/>
    </location>
</feature>
<keyword evidence="11" id="KW-0456">Lyase</keyword>
<dbReference type="GO" id="GO:0016020">
    <property type="term" value="C:membrane"/>
    <property type="evidence" value="ECO:0007669"/>
    <property type="project" value="UniProtKB-SubCell"/>
</dbReference>
<proteinExistence type="predicted"/>
<dbReference type="Proteomes" id="UP000541610">
    <property type="component" value="Unassembled WGS sequence"/>
</dbReference>
<dbReference type="Pfam" id="PF00211">
    <property type="entry name" value="Guanylate_cyc"/>
    <property type="match status" value="1"/>
</dbReference>
<evidence type="ECO:0000256" key="7">
    <source>
        <dbReference type="ARBA" id="ARBA00022840"/>
    </source>
</evidence>
<dbReference type="InterPro" id="IPR001054">
    <property type="entry name" value="A/G_cyclase"/>
</dbReference>
<dbReference type="OrthoDB" id="354346at2759"/>
<feature type="transmembrane region" description="Helical" evidence="14">
    <location>
        <begin position="651"/>
        <end position="676"/>
    </location>
</feature>
<evidence type="ECO:0000313" key="17">
    <source>
        <dbReference type="Proteomes" id="UP000541610"/>
    </source>
</evidence>
<dbReference type="EMBL" id="JABANP010000254">
    <property type="protein sequence ID" value="KAF4685668.1"/>
    <property type="molecule type" value="Genomic_DNA"/>
</dbReference>
<organism evidence="16 17">
    <name type="scientific">Perkinsus olseni</name>
    <name type="common">Perkinsus atlanticus</name>
    <dbReference type="NCBI Taxonomy" id="32597"/>
    <lineage>
        <taxon>Eukaryota</taxon>
        <taxon>Sar</taxon>
        <taxon>Alveolata</taxon>
        <taxon>Perkinsozoa</taxon>
        <taxon>Perkinsea</taxon>
        <taxon>Perkinsida</taxon>
        <taxon>Perkinsidae</taxon>
        <taxon>Perkinsus</taxon>
    </lineage>
</organism>
<evidence type="ECO:0000256" key="13">
    <source>
        <dbReference type="SAM" id="MobiDB-lite"/>
    </source>
</evidence>
<dbReference type="SMART" id="SM00044">
    <property type="entry name" value="CYCc"/>
    <property type="match status" value="1"/>
</dbReference>
<feature type="region of interest" description="Disordered" evidence="13">
    <location>
        <begin position="156"/>
        <end position="215"/>
    </location>
</feature>
<feature type="coiled-coil region" evidence="12">
    <location>
        <begin position="118"/>
        <end position="145"/>
    </location>
</feature>
<name>A0A7J6NPC9_PEROL</name>
<evidence type="ECO:0000256" key="4">
    <source>
        <dbReference type="ARBA" id="ARBA00022692"/>
    </source>
</evidence>
<dbReference type="PANTHER" id="PTHR45627">
    <property type="entry name" value="ADENYLATE CYCLASE TYPE 1"/>
    <property type="match status" value="1"/>
</dbReference>
<dbReference type="GO" id="GO:0005524">
    <property type="term" value="F:ATP binding"/>
    <property type="evidence" value="ECO:0007669"/>
    <property type="project" value="UniProtKB-KW"/>
</dbReference>
<evidence type="ECO:0000259" key="15">
    <source>
        <dbReference type="PROSITE" id="PS50125"/>
    </source>
</evidence>